<dbReference type="Proteomes" id="UP000002358">
    <property type="component" value="Unassembled WGS sequence"/>
</dbReference>
<name>A0A7M7TEH7_NASVI</name>
<dbReference type="PANTHER" id="PTHR11012">
    <property type="entry name" value="PROTEIN KINASE-LIKE DOMAIN-CONTAINING"/>
    <property type="match status" value="1"/>
</dbReference>
<dbReference type="Pfam" id="PF02958">
    <property type="entry name" value="EcKL"/>
    <property type="match status" value="1"/>
</dbReference>
<proteinExistence type="predicted"/>
<keyword evidence="3" id="KW-1185">Reference proteome</keyword>
<dbReference type="InterPro" id="IPR015897">
    <property type="entry name" value="CHK_kinase-like"/>
</dbReference>
<dbReference type="Gene3D" id="3.90.1200.10">
    <property type="match status" value="1"/>
</dbReference>
<accession>A0A7M7TEH7</accession>
<dbReference type="SUPFAM" id="SSF56112">
    <property type="entry name" value="Protein kinase-like (PK-like)"/>
    <property type="match status" value="1"/>
</dbReference>
<dbReference type="EnsemblMetazoa" id="XM_032601710">
    <property type="protein sequence ID" value="XP_032457601"/>
    <property type="gene ID" value="LOC103316332"/>
</dbReference>
<protein>
    <recommendedName>
        <fullName evidence="1">CHK kinase-like domain-containing protein</fullName>
    </recommendedName>
</protein>
<dbReference type="RefSeq" id="XP_032457601.1">
    <property type="nucleotide sequence ID" value="XM_032601710.1"/>
</dbReference>
<evidence type="ECO:0000313" key="3">
    <source>
        <dbReference type="Proteomes" id="UP000002358"/>
    </source>
</evidence>
<dbReference type="InterPro" id="IPR011009">
    <property type="entry name" value="Kinase-like_dom_sf"/>
</dbReference>
<sequence length="240" mass="28102">MTKLAHFHALGTALKMKKPKLFESVKKLINTKSFGMKEEEFQQVLNYFIQILCEDPRINQYKDRVKKVLTRSKDYDSFLGFQDIEPWISIGHGDFWKNNILFHYAENGKLDDVKFVDYQTARVCNLLKDIPFFLCTSLEPSVAENHFDELLKIYHDKFVNVLAKINCDVSSFTRKSFEEQLNRDAKDELFHCVLAIKFITVQVSEDMDDIMSAVLMSGVNQLYRDMSWRVVAKFAEKGWI</sequence>
<dbReference type="PANTHER" id="PTHR11012:SF55">
    <property type="entry name" value="BHLH DOMAIN-CONTAINING PROTEIN"/>
    <property type="match status" value="1"/>
</dbReference>
<reference evidence="2" key="1">
    <citation type="submission" date="2021-01" db="UniProtKB">
        <authorList>
            <consortium name="EnsemblMetazoa"/>
        </authorList>
    </citation>
    <scope>IDENTIFICATION</scope>
</reference>
<dbReference type="SMART" id="SM00587">
    <property type="entry name" value="CHK"/>
    <property type="match status" value="1"/>
</dbReference>
<dbReference type="GeneID" id="103316332"/>
<dbReference type="AlphaFoldDB" id="A0A7M7TEH7"/>
<evidence type="ECO:0000313" key="2">
    <source>
        <dbReference type="EnsemblMetazoa" id="XP_032457601"/>
    </source>
</evidence>
<dbReference type="InterPro" id="IPR004119">
    <property type="entry name" value="EcKL"/>
</dbReference>
<feature type="domain" description="CHK kinase-like" evidence="1">
    <location>
        <begin position="1"/>
        <end position="164"/>
    </location>
</feature>
<organism evidence="2 3">
    <name type="scientific">Nasonia vitripennis</name>
    <name type="common">Parasitic wasp</name>
    <dbReference type="NCBI Taxonomy" id="7425"/>
    <lineage>
        <taxon>Eukaryota</taxon>
        <taxon>Metazoa</taxon>
        <taxon>Ecdysozoa</taxon>
        <taxon>Arthropoda</taxon>
        <taxon>Hexapoda</taxon>
        <taxon>Insecta</taxon>
        <taxon>Pterygota</taxon>
        <taxon>Neoptera</taxon>
        <taxon>Endopterygota</taxon>
        <taxon>Hymenoptera</taxon>
        <taxon>Apocrita</taxon>
        <taxon>Proctotrupomorpha</taxon>
        <taxon>Chalcidoidea</taxon>
        <taxon>Pteromalidae</taxon>
        <taxon>Pteromalinae</taxon>
        <taxon>Nasonia</taxon>
    </lineage>
</organism>
<evidence type="ECO:0000259" key="1">
    <source>
        <dbReference type="SMART" id="SM00587"/>
    </source>
</evidence>